<organism evidence="1 6">
    <name type="scientific">Wallemia mellicola</name>
    <dbReference type="NCBI Taxonomy" id="1708541"/>
    <lineage>
        <taxon>Eukaryota</taxon>
        <taxon>Fungi</taxon>
        <taxon>Dikarya</taxon>
        <taxon>Basidiomycota</taxon>
        <taxon>Wallemiomycotina</taxon>
        <taxon>Wallemiomycetes</taxon>
        <taxon>Wallemiales</taxon>
        <taxon>Wallemiaceae</taxon>
        <taxon>Wallemia</taxon>
    </lineage>
</organism>
<accession>A0A4T0MC58</accession>
<sequence length="192" mass="21317">MADSSSSSTSINPRGTYLFHPHGDDDFEMFAVKPGQRIDTSDRLPVLHTNIGFISSKIELHSNVEAKCIATSKRGKRFTGRSSYEVTVIGSPPVSLDRESRWGTSNRVFNLYDDSQCRVLVEYTDFTIEDAANGRVLATYKSKAGTTKKDGILTLSANDIEKESVKLIFMVVLVMVKLLRDTGNYDDFSSSD</sequence>
<reference evidence="4 5" key="1">
    <citation type="submission" date="2019-03" db="EMBL/GenBank/DDBJ databases">
        <title>Sequencing 25 genomes of Wallemia mellicola.</title>
        <authorList>
            <person name="Gostincar C."/>
        </authorList>
    </citation>
    <scope>NUCLEOTIDE SEQUENCE [LARGE SCALE GENOMIC DNA]</scope>
    <source>
        <strain evidence="3 5">EXF-1274</strain>
        <strain evidence="1 6">EXF-6152</strain>
        <strain evidence="2 4">EXF-8738</strain>
    </source>
</reference>
<gene>
    <name evidence="3" type="ORF">E3Q02_04114</name>
    <name evidence="2" type="ORF">E3Q10_03812</name>
    <name evidence="1" type="ORF">E3Q22_00525</name>
</gene>
<dbReference type="Proteomes" id="UP000310685">
    <property type="component" value="Unassembled WGS sequence"/>
</dbReference>
<evidence type="ECO:0000313" key="2">
    <source>
        <dbReference type="EMBL" id="TIC25182.1"/>
    </source>
</evidence>
<dbReference type="Proteomes" id="UP000305647">
    <property type="component" value="Unassembled WGS sequence"/>
</dbReference>
<name>A0A4T0MC58_9BASI</name>
<protein>
    <submittedName>
        <fullName evidence="1">Uncharacterized protein</fullName>
    </submittedName>
</protein>
<dbReference type="Proteomes" id="UP000309601">
    <property type="component" value="Unassembled WGS sequence"/>
</dbReference>
<dbReference type="EMBL" id="SPRW01000071">
    <property type="protein sequence ID" value="TIC60890.1"/>
    <property type="molecule type" value="Genomic_DNA"/>
</dbReference>
<evidence type="ECO:0000313" key="3">
    <source>
        <dbReference type="EMBL" id="TIC60890.1"/>
    </source>
</evidence>
<evidence type="ECO:0000313" key="4">
    <source>
        <dbReference type="Proteomes" id="UP000305647"/>
    </source>
</evidence>
<proteinExistence type="predicted"/>
<evidence type="ECO:0000313" key="6">
    <source>
        <dbReference type="Proteomes" id="UP000310685"/>
    </source>
</evidence>
<evidence type="ECO:0000313" key="1">
    <source>
        <dbReference type="EMBL" id="TIB82181.1"/>
    </source>
</evidence>
<dbReference type="AlphaFoldDB" id="A0A4T0MC58"/>
<dbReference type="EMBL" id="SPRC01000003">
    <property type="protein sequence ID" value="TIB82181.1"/>
    <property type="molecule type" value="Genomic_DNA"/>
</dbReference>
<comment type="caution">
    <text evidence="1">The sequence shown here is derived from an EMBL/GenBank/DDBJ whole genome shotgun (WGS) entry which is preliminary data.</text>
</comment>
<dbReference type="EMBL" id="SPRO01000060">
    <property type="protein sequence ID" value="TIC25182.1"/>
    <property type="molecule type" value="Genomic_DNA"/>
</dbReference>
<evidence type="ECO:0000313" key="5">
    <source>
        <dbReference type="Proteomes" id="UP000309601"/>
    </source>
</evidence>
<dbReference type="OMA" id="VIRTNIG"/>